<dbReference type="EMBL" id="JAFMYU010000004">
    <property type="protein sequence ID" value="MBO0930651.1"/>
    <property type="molecule type" value="Genomic_DNA"/>
</dbReference>
<keyword evidence="3 6" id="KW-0732">Signal</keyword>
<dbReference type="RefSeq" id="WP_207334616.1">
    <property type="nucleotide sequence ID" value="NZ_JAFMYU010000004.1"/>
</dbReference>
<evidence type="ECO:0000256" key="5">
    <source>
        <dbReference type="ARBA" id="ARBA00023237"/>
    </source>
</evidence>
<sequence length="457" mass="49885">MKKQLIYSLTALLISLSACQNSLDLQPRQSIDAATALNNDQGVASAIIGAYGQLGGGALYGTNLLLVPDIYAPDNYVTWRGTFASYRELALKTQTNANAEAQRIWLSAYGAINTVNNALASIGSVKDATLRKTLEGEARFIRGILFFELVRLYALPWTTGTQNQQPGVPLVLTPSLTVEQAAAQVPRASVADTYKQVIDDLTKAVALLPEDNTTRADKYTAQAFLARVYLQQENYAGALAAANAVIQTGFYRLNPAVDAVFRNRNTPESIFEIQQNDQNNAGTANDGLTTFYASIPTDAAPIGRGDVQVSNTFVATFDPADARRNELLYIGYKGGNRVYSGKYTEFGANIPVIRLAELYLIRAEANTRLNSKVGAAPGDDISLIRARAGIGPIAVPTLAQILQERRWELAFEGHRLHDIKRFRQSVGTFVWNSPRLVLPIPKREVDVNPSLVQNEGY</sequence>
<dbReference type="InterPro" id="IPR033985">
    <property type="entry name" value="SusD-like_N"/>
</dbReference>
<dbReference type="Pfam" id="PF14322">
    <property type="entry name" value="SusD-like_3"/>
    <property type="match status" value="1"/>
</dbReference>
<evidence type="ECO:0000259" key="7">
    <source>
        <dbReference type="Pfam" id="PF07980"/>
    </source>
</evidence>
<dbReference type="Proteomes" id="UP000664795">
    <property type="component" value="Unassembled WGS sequence"/>
</dbReference>
<gene>
    <name evidence="9" type="ORF">J2I48_06580</name>
</gene>
<protein>
    <submittedName>
        <fullName evidence="9">RagB/SusD family nutrient uptake outer membrane protein</fullName>
    </submittedName>
</protein>
<reference evidence="9 10" key="1">
    <citation type="submission" date="2021-03" db="EMBL/GenBank/DDBJ databases">
        <title>Fibrella sp. HMF5036 genome sequencing and assembly.</title>
        <authorList>
            <person name="Kang H."/>
            <person name="Kim H."/>
            <person name="Bae S."/>
            <person name="Joh K."/>
        </authorList>
    </citation>
    <scope>NUCLEOTIDE SEQUENCE [LARGE SCALE GENOMIC DNA]</scope>
    <source>
        <strain evidence="9 10">HMF5036</strain>
    </source>
</reference>
<dbReference type="PROSITE" id="PS51257">
    <property type="entry name" value="PROKAR_LIPOPROTEIN"/>
    <property type="match status" value="1"/>
</dbReference>
<dbReference type="InterPro" id="IPR011990">
    <property type="entry name" value="TPR-like_helical_dom_sf"/>
</dbReference>
<keyword evidence="10" id="KW-1185">Reference proteome</keyword>
<comment type="subcellular location">
    <subcellularLocation>
        <location evidence="1">Cell outer membrane</location>
    </subcellularLocation>
</comment>
<dbReference type="Gene3D" id="1.25.40.390">
    <property type="match status" value="1"/>
</dbReference>
<evidence type="ECO:0000256" key="3">
    <source>
        <dbReference type="ARBA" id="ARBA00022729"/>
    </source>
</evidence>
<accession>A0A939G5Y9</accession>
<dbReference type="Pfam" id="PF07980">
    <property type="entry name" value="SusD_RagB"/>
    <property type="match status" value="1"/>
</dbReference>
<proteinExistence type="inferred from homology"/>
<evidence type="ECO:0000256" key="1">
    <source>
        <dbReference type="ARBA" id="ARBA00004442"/>
    </source>
</evidence>
<evidence type="ECO:0000313" key="9">
    <source>
        <dbReference type="EMBL" id="MBO0930651.1"/>
    </source>
</evidence>
<dbReference type="GO" id="GO:0009279">
    <property type="term" value="C:cell outer membrane"/>
    <property type="evidence" value="ECO:0007669"/>
    <property type="project" value="UniProtKB-SubCell"/>
</dbReference>
<dbReference type="SUPFAM" id="SSF48452">
    <property type="entry name" value="TPR-like"/>
    <property type="match status" value="1"/>
</dbReference>
<feature type="domain" description="RagB/SusD" evidence="7">
    <location>
        <begin position="344"/>
        <end position="432"/>
    </location>
</feature>
<dbReference type="AlphaFoldDB" id="A0A939G5Y9"/>
<keyword evidence="5" id="KW-0998">Cell outer membrane</keyword>
<evidence type="ECO:0000259" key="8">
    <source>
        <dbReference type="Pfam" id="PF14322"/>
    </source>
</evidence>
<evidence type="ECO:0000313" key="10">
    <source>
        <dbReference type="Proteomes" id="UP000664795"/>
    </source>
</evidence>
<comment type="caution">
    <text evidence="9">The sequence shown here is derived from an EMBL/GenBank/DDBJ whole genome shotgun (WGS) entry which is preliminary data.</text>
</comment>
<dbReference type="CDD" id="cd08977">
    <property type="entry name" value="SusD"/>
    <property type="match status" value="1"/>
</dbReference>
<keyword evidence="4" id="KW-0472">Membrane</keyword>
<comment type="similarity">
    <text evidence="2">Belongs to the SusD family.</text>
</comment>
<feature type="chain" id="PRO_5037390343" evidence="6">
    <location>
        <begin position="21"/>
        <end position="457"/>
    </location>
</feature>
<evidence type="ECO:0000256" key="4">
    <source>
        <dbReference type="ARBA" id="ARBA00023136"/>
    </source>
</evidence>
<evidence type="ECO:0000256" key="2">
    <source>
        <dbReference type="ARBA" id="ARBA00006275"/>
    </source>
</evidence>
<feature type="domain" description="SusD-like N-terminal" evidence="8">
    <location>
        <begin position="70"/>
        <end position="230"/>
    </location>
</feature>
<organism evidence="9 10">
    <name type="scientific">Fibrella aquatilis</name>
    <dbReference type="NCBI Taxonomy" id="2817059"/>
    <lineage>
        <taxon>Bacteria</taxon>
        <taxon>Pseudomonadati</taxon>
        <taxon>Bacteroidota</taxon>
        <taxon>Cytophagia</taxon>
        <taxon>Cytophagales</taxon>
        <taxon>Spirosomataceae</taxon>
        <taxon>Fibrella</taxon>
    </lineage>
</organism>
<dbReference type="InterPro" id="IPR012944">
    <property type="entry name" value="SusD_RagB_dom"/>
</dbReference>
<name>A0A939G5Y9_9BACT</name>
<feature type="signal peptide" evidence="6">
    <location>
        <begin position="1"/>
        <end position="20"/>
    </location>
</feature>
<evidence type="ECO:0000256" key="6">
    <source>
        <dbReference type="SAM" id="SignalP"/>
    </source>
</evidence>